<name>A0AAF0ZZ23_SOLVR</name>
<gene>
    <name evidence="2" type="ORF">MTR67_047915</name>
</gene>
<sequence length="139" mass="16332">MRLEPIVGTTQMMPSLRHYTMRKFNIWETNGEEGSSHTNYQQQGGNQDWNKDRDSGCKDWRGGNWRDREVDKERYVFPHDRQRPKDQTGPEGNKTEEMLTRIFNKVKGSDKVLKKLKNDFSTLSQMVTSHSVSIKQLKI</sequence>
<evidence type="ECO:0000313" key="2">
    <source>
        <dbReference type="EMBL" id="WMV54530.1"/>
    </source>
</evidence>
<proteinExistence type="predicted"/>
<evidence type="ECO:0000313" key="3">
    <source>
        <dbReference type="Proteomes" id="UP001234989"/>
    </source>
</evidence>
<reference evidence="2" key="1">
    <citation type="submission" date="2023-08" db="EMBL/GenBank/DDBJ databases">
        <title>A de novo genome assembly of Solanum verrucosum Schlechtendal, a Mexican diploid species geographically isolated from the other diploid A-genome species in potato relatives.</title>
        <authorList>
            <person name="Hosaka K."/>
        </authorList>
    </citation>
    <scope>NUCLEOTIDE SEQUENCE</scope>
    <source>
        <tissue evidence="2">Young leaves</tissue>
    </source>
</reference>
<feature type="compositionally biased region" description="Polar residues" evidence="1">
    <location>
        <begin position="32"/>
        <end position="48"/>
    </location>
</feature>
<feature type="region of interest" description="Disordered" evidence="1">
    <location>
        <begin position="30"/>
        <end position="96"/>
    </location>
</feature>
<feature type="compositionally biased region" description="Basic and acidic residues" evidence="1">
    <location>
        <begin position="49"/>
        <end position="96"/>
    </location>
</feature>
<organism evidence="2 3">
    <name type="scientific">Solanum verrucosum</name>
    <dbReference type="NCBI Taxonomy" id="315347"/>
    <lineage>
        <taxon>Eukaryota</taxon>
        <taxon>Viridiplantae</taxon>
        <taxon>Streptophyta</taxon>
        <taxon>Embryophyta</taxon>
        <taxon>Tracheophyta</taxon>
        <taxon>Spermatophyta</taxon>
        <taxon>Magnoliopsida</taxon>
        <taxon>eudicotyledons</taxon>
        <taxon>Gunneridae</taxon>
        <taxon>Pentapetalae</taxon>
        <taxon>asterids</taxon>
        <taxon>lamiids</taxon>
        <taxon>Solanales</taxon>
        <taxon>Solanaceae</taxon>
        <taxon>Solanoideae</taxon>
        <taxon>Solaneae</taxon>
        <taxon>Solanum</taxon>
    </lineage>
</organism>
<keyword evidence="3" id="KW-1185">Reference proteome</keyword>
<protein>
    <submittedName>
        <fullName evidence="2">Uncharacterized protein</fullName>
    </submittedName>
</protein>
<dbReference type="EMBL" id="CP133622">
    <property type="protein sequence ID" value="WMV54530.1"/>
    <property type="molecule type" value="Genomic_DNA"/>
</dbReference>
<accession>A0AAF0ZZ23</accession>
<dbReference type="AlphaFoldDB" id="A0AAF0ZZ23"/>
<dbReference type="Proteomes" id="UP001234989">
    <property type="component" value="Chromosome 11"/>
</dbReference>
<evidence type="ECO:0000256" key="1">
    <source>
        <dbReference type="SAM" id="MobiDB-lite"/>
    </source>
</evidence>